<keyword evidence="1" id="KW-1133">Transmembrane helix</keyword>
<dbReference type="AlphaFoldDB" id="I4B4L2"/>
<feature type="transmembrane region" description="Helical" evidence="1">
    <location>
        <begin position="55"/>
        <end position="73"/>
    </location>
</feature>
<dbReference type="KEGG" id="tpx:Turpa_1571"/>
<protein>
    <recommendedName>
        <fullName evidence="4">DUF2306 domain-containing protein</fullName>
    </recommendedName>
</protein>
<feature type="transmembrane region" description="Helical" evidence="1">
    <location>
        <begin position="190"/>
        <end position="208"/>
    </location>
</feature>
<keyword evidence="1" id="KW-0472">Membrane</keyword>
<keyword evidence="1" id="KW-0812">Transmembrane</keyword>
<dbReference type="Pfam" id="PF10067">
    <property type="entry name" value="DUF2306"/>
    <property type="match status" value="1"/>
</dbReference>
<dbReference type="EMBL" id="CP002959">
    <property type="protein sequence ID" value="AFM12219.1"/>
    <property type="molecule type" value="Genomic_DNA"/>
</dbReference>
<feature type="transmembrane region" description="Helical" evidence="1">
    <location>
        <begin position="14"/>
        <end position="35"/>
    </location>
</feature>
<name>I4B4L2_TURPD</name>
<dbReference type="RefSeq" id="WP_014802730.1">
    <property type="nucleotide sequence ID" value="NC_018020.1"/>
</dbReference>
<accession>I4B4L2</accession>
<feature type="transmembrane region" description="Helical" evidence="1">
    <location>
        <begin position="157"/>
        <end position="178"/>
    </location>
</feature>
<reference evidence="2 3" key="1">
    <citation type="submission" date="2012-06" db="EMBL/GenBank/DDBJ databases">
        <title>The complete chromosome of genome of Turneriella parva DSM 21527.</title>
        <authorList>
            <consortium name="US DOE Joint Genome Institute (JGI-PGF)"/>
            <person name="Lucas S."/>
            <person name="Han J."/>
            <person name="Lapidus A."/>
            <person name="Bruce D."/>
            <person name="Goodwin L."/>
            <person name="Pitluck S."/>
            <person name="Peters L."/>
            <person name="Kyrpides N."/>
            <person name="Mavromatis K."/>
            <person name="Ivanova N."/>
            <person name="Mikhailova N."/>
            <person name="Chertkov O."/>
            <person name="Detter J.C."/>
            <person name="Tapia R."/>
            <person name="Han C."/>
            <person name="Land M."/>
            <person name="Hauser L."/>
            <person name="Markowitz V."/>
            <person name="Cheng J.-F."/>
            <person name="Hugenholtz P."/>
            <person name="Woyke T."/>
            <person name="Wu D."/>
            <person name="Gronow S."/>
            <person name="Wellnitz S."/>
            <person name="Brambilla E."/>
            <person name="Klenk H.-P."/>
            <person name="Eisen J.A."/>
        </authorList>
    </citation>
    <scope>NUCLEOTIDE SEQUENCE [LARGE SCALE GENOMIC DNA]</scope>
    <source>
        <strain evidence="3">ATCC BAA-1111 / DSM 21527 / NCTC 11395 / H</strain>
    </source>
</reference>
<feature type="transmembrane region" description="Helical" evidence="1">
    <location>
        <begin position="93"/>
        <end position="115"/>
    </location>
</feature>
<organism evidence="2 3">
    <name type="scientific">Turneriella parva (strain ATCC BAA-1111 / DSM 21527 / NCTC 11395 / H)</name>
    <name type="common">Leptospira parva</name>
    <dbReference type="NCBI Taxonomy" id="869212"/>
    <lineage>
        <taxon>Bacteria</taxon>
        <taxon>Pseudomonadati</taxon>
        <taxon>Spirochaetota</taxon>
        <taxon>Spirochaetia</taxon>
        <taxon>Leptospirales</taxon>
        <taxon>Leptospiraceae</taxon>
        <taxon>Turneriella</taxon>
    </lineage>
</organism>
<dbReference type="PATRIC" id="fig|869212.3.peg.1566"/>
<evidence type="ECO:0000313" key="3">
    <source>
        <dbReference type="Proteomes" id="UP000006048"/>
    </source>
</evidence>
<evidence type="ECO:0000313" key="2">
    <source>
        <dbReference type="EMBL" id="AFM12219.1"/>
    </source>
</evidence>
<dbReference type="HOGENOM" id="CLU_078522_0_0_12"/>
<sequence>MYSATKQPGLRDRYIIVGLIILSLVPSLAGIVRVVSLAGGETINADNERFHAAPLPVILHIAASLFYCLAGAFQFAPGFRAKHGNWHRQSGRFIAAAGLVSAITGLVMTLTYSAAANDGPALFYNRLIIAPAMVVCLLAGVYAVMKKNLQSHGAFMLRAYALGQGAGTQVFTHIGYMLLVATPTGHSRDAMMALGWLINIVIAEWIIWRRRRRGLGSIG</sequence>
<keyword evidence="3" id="KW-1185">Reference proteome</keyword>
<evidence type="ECO:0008006" key="4">
    <source>
        <dbReference type="Google" id="ProtNLM"/>
    </source>
</evidence>
<dbReference type="STRING" id="869212.Turpa_1571"/>
<feature type="transmembrane region" description="Helical" evidence="1">
    <location>
        <begin position="127"/>
        <end position="145"/>
    </location>
</feature>
<dbReference type="Proteomes" id="UP000006048">
    <property type="component" value="Chromosome"/>
</dbReference>
<evidence type="ECO:0000256" key="1">
    <source>
        <dbReference type="SAM" id="Phobius"/>
    </source>
</evidence>
<dbReference type="OrthoDB" id="195502at2"/>
<gene>
    <name evidence="2" type="ordered locus">Turpa_1571</name>
</gene>
<dbReference type="InterPro" id="IPR018750">
    <property type="entry name" value="DUF2306_membrane"/>
</dbReference>
<proteinExistence type="predicted"/>